<evidence type="ECO:0000313" key="4">
    <source>
        <dbReference type="EMBL" id="ACV27663.1"/>
    </source>
</evidence>
<feature type="region of interest" description="Disordered" evidence="1">
    <location>
        <begin position="1"/>
        <end position="28"/>
    </location>
</feature>
<dbReference type="Gene3D" id="3.30.70.1070">
    <property type="entry name" value="Sporulation related repeat"/>
    <property type="match status" value="1"/>
</dbReference>
<keyword evidence="2" id="KW-0472">Membrane</keyword>
<dbReference type="PROSITE" id="PS51724">
    <property type="entry name" value="SPOR"/>
    <property type="match status" value="1"/>
</dbReference>
<dbReference type="KEGG" id="kko:Kkor_2254"/>
<dbReference type="GO" id="GO:0042834">
    <property type="term" value="F:peptidoglycan binding"/>
    <property type="evidence" value="ECO:0007669"/>
    <property type="project" value="InterPro"/>
</dbReference>
<keyword evidence="2" id="KW-0812">Transmembrane</keyword>
<evidence type="ECO:0000313" key="5">
    <source>
        <dbReference type="Proteomes" id="UP000001231"/>
    </source>
</evidence>
<evidence type="ECO:0000256" key="2">
    <source>
        <dbReference type="SAM" id="Phobius"/>
    </source>
</evidence>
<evidence type="ECO:0000256" key="1">
    <source>
        <dbReference type="SAM" id="MobiDB-lite"/>
    </source>
</evidence>
<dbReference type="eggNOG" id="COG3087">
    <property type="taxonomic scope" value="Bacteria"/>
</dbReference>
<dbReference type="RefSeq" id="WP_015781268.1">
    <property type="nucleotide sequence ID" value="NC_013166.1"/>
</dbReference>
<feature type="transmembrane region" description="Helical" evidence="2">
    <location>
        <begin position="33"/>
        <end position="53"/>
    </location>
</feature>
<reference evidence="4 5" key="1">
    <citation type="journal article" date="2009" name="Stand. Genomic Sci.">
        <title>Complete genome sequence of Kangiella koreensis type strain (SW-125).</title>
        <authorList>
            <person name="Han C."/>
            <person name="Sikorski J."/>
            <person name="Lapidus A."/>
            <person name="Nolan M."/>
            <person name="Glavina Del Rio T."/>
            <person name="Tice H."/>
            <person name="Cheng J.F."/>
            <person name="Lucas S."/>
            <person name="Chen F."/>
            <person name="Copeland A."/>
            <person name="Ivanova N."/>
            <person name="Mavromatis K."/>
            <person name="Ovchinnikova G."/>
            <person name="Pati A."/>
            <person name="Bruce D."/>
            <person name="Goodwin L."/>
            <person name="Pitluck S."/>
            <person name="Chen A."/>
            <person name="Palaniappan K."/>
            <person name="Land M."/>
            <person name="Hauser L."/>
            <person name="Chang Y.J."/>
            <person name="Jeffries C.D."/>
            <person name="Chain P."/>
            <person name="Saunders E."/>
            <person name="Brettin T."/>
            <person name="Goker M."/>
            <person name="Tindall B.J."/>
            <person name="Bristow J."/>
            <person name="Eisen J.A."/>
            <person name="Markowitz V."/>
            <person name="Hugenholtz P."/>
            <person name="Kyrpides N.C."/>
            <person name="Klenk H.P."/>
            <person name="Detter J.C."/>
        </authorList>
    </citation>
    <scope>NUCLEOTIDE SEQUENCE [LARGE SCALE GENOMIC DNA]</scope>
    <source>
        <strain evidence="5">DSM 16069 / KCTC 12182 / SW-125</strain>
    </source>
</reference>
<proteinExistence type="predicted"/>
<dbReference type="InterPro" id="IPR052521">
    <property type="entry name" value="Cell_div_SPOR-domain"/>
</dbReference>
<dbReference type="InParanoid" id="C7R7Y0"/>
<dbReference type="InterPro" id="IPR007730">
    <property type="entry name" value="SPOR-like_dom"/>
</dbReference>
<dbReference type="OrthoDB" id="8558195at2"/>
<evidence type="ECO:0000259" key="3">
    <source>
        <dbReference type="PROSITE" id="PS51724"/>
    </source>
</evidence>
<sequence length="186" mass="21353">MTKDYAKKRKTARKSNKRSSRQSQPSRKPMSPILIFVGGVLLTLFAVFLWVLVKKPEIIKEVLPAKEDNQTVKTQDKPQEVKAEEPSSEPTFTYHETLTNKEIKVDGTQAVQTSSNTTYIMQCGAFRKSEDAESLKAEMAFIGFQANVEEKDGWYRVRLGPYSTKRAAESDRHKLQDNNYQDCRIW</sequence>
<keyword evidence="5" id="KW-1185">Reference proteome</keyword>
<dbReference type="PANTHER" id="PTHR38687:SF2">
    <property type="entry name" value="CELL DIVISION PROTEIN FTSN"/>
    <property type="match status" value="1"/>
</dbReference>
<accession>C7R7Y0</accession>
<feature type="compositionally biased region" description="Basic residues" evidence="1">
    <location>
        <begin position="1"/>
        <end position="20"/>
    </location>
</feature>
<dbReference type="Proteomes" id="UP000001231">
    <property type="component" value="Chromosome"/>
</dbReference>
<dbReference type="EMBL" id="CP001707">
    <property type="protein sequence ID" value="ACV27663.1"/>
    <property type="molecule type" value="Genomic_DNA"/>
</dbReference>
<organism evidence="4 5">
    <name type="scientific">Kangiella koreensis (strain DSM 16069 / JCM 12317 / KCTC 12182 / SW-125)</name>
    <dbReference type="NCBI Taxonomy" id="523791"/>
    <lineage>
        <taxon>Bacteria</taxon>
        <taxon>Pseudomonadati</taxon>
        <taxon>Pseudomonadota</taxon>
        <taxon>Gammaproteobacteria</taxon>
        <taxon>Kangiellales</taxon>
        <taxon>Kangiellaceae</taxon>
        <taxon>Kangiella</taxon>
    </lineage>
</organism>
<feature type="region of interest" description="Disordered" evidence="1">
    <location>
        <begin position="69"/>
        <end position="90"/>
    </location>
</feature>
<dbReference type="SUPFAM" id="SSF110997">
    <property type="entry name" value="Sporulation related repeat"/>
    <property type="match status" value="1"/>
</dbReference>
<name>C7R7Y0_KANKD</name>
<protein>
    <submittedName>
        <fullName evidence="4">Sporulation domain protein</fullName>
    </submittedName>
</protein>
<dbReference type="AlphaFoldDB" id="C7R7Y0"/>
<feature type="domain" description="SPOR" evidence="3">
    <location>
        <begin position="113"/>
        <end position="186"/>
    </location>
</feature>
<gene>
    <name evidence="4" type="ordered locus">Kkor_2254</name>
</gene>
<dbReference type="HOGENOM" id="CLU_058902_1_0_6"/>
<keyword evidence="2" id="KW-1133">Transmembrane helix</keyword>
<dbReference type="InterPro" id="IPR036680">
    <property type="entry name" value="SPOR-like_sf"/>
</dbReference>
<dbReference type="STRING" id="523791.Kkor_2254"/>
<feature type="compositionally biased region" description="Basic and acidic residues" evidence="1">
    <location>
        <begin position="69"/>
        <end position="85"/>
    </location>
</feature>
<dbReference type="Pfam" id="PF05036">
    <property type="entry name" value="SPOR"/>
    <property type="match status" value="1"/>
</dbReference>
<dbReference type="PANTHER" id="PTHR38687">
    <property type="entry name" value="CELL DIVISION PROTEIN DEDD-RELATED"/>
    <property type="match status" value="1"/>
</dbReference>